<dbReference type="PANTHER" id="PTHR48081:SF30">
    <property type="entry name" value="ACETYL-HYDROLASE LIPR-RELATED"/>
    <property type="match status" value="1"/>
</dbReference>
<evidence type="ECO:0000256" key="3">
    <source>
        <dbReference type="SAM" id="SignalP"/>
    </source>
</evidence>
<accession>A0A926Q335</accession>
<dbReference type="EMBL" id="JACVDC010000048">
    <property type="protein sequence ID" value="MBC9797153.1"/>
    <property type="molecule type" value="Genomic_DNA"/>
</dbReference>
<feature type="domain" description="SGNH hydrolase-type esterase" evidence="4">
    <location>
        <begin position="40"/>
        <end position="217"/>
    </location>
</feature>
<evidence type="ECO:0000256" key="1">
    <source>
        <dbReference type="ARBA" id="ARBA00010515"/>
    </source>
</evidence>
<name>A0A926Q335_9FLAO</name>
<dbReference type="InterPro" id="IPR050300">
    <property type="entry name" value="GDXG_lipolytic_enzyme"/>
</dbReference>
<evidence type="ECO:0000259" key="5">
    <source>
        <dbReference type="Pfam" id="PF20434"/>
    </source>
</evidence>
<keyword evidence="7" id="KW-1185">Reference proteome</keyword>
<evidence type="ECO:0000313" key="6">
    <source>
        <dbReference type="EMBL" id="MBC9797153.1"/>
    </source>
</evidence>
<dbReference type="Pfam" id="PF13472">
    <property type="entry name" value="Lipase_GDSL_2"/>
    <property type="match status" value="1"/>
</dbReference>
<dbReference type="Gene3D" id="3.40.50.1110">
    <property type="entry name" value="SGNH hydrolase"/>
    <property type="match status" value="1"/>
</dbReference>
<dbReference type="SUPFAM" id="SSF52266">
    <property type="entry name" value="SGNH hydrolase"/>
    <property type="match status" value="1"/>
</dbReference>
<feature type="chain" id="PRO_5037042478" evidence="3">
    <location>
        <begin position="23"/>
        <end position="494"/>
    </location>
</feature>
<proteinExistence type="inferred from homology"/>
<sequence>MNRILNLLVINFCLILMLPLNAQSEEDKPDKPPSFSLMGFGDSITEGGAAFSSYLFPLWEKLLRAGYIVDFVGPRQAPTRIGVLNHAGYSGRTAEFLEGQIDSIYRKYPADVVLLHAGHNHFAEEQPVSGILDAQRSIISRIKKINPDALILVARVIESGKLPKYSYIPKLNAGIGELVKELRQNCPGIYLVDQSASFHWETDAIQDKVHPNSQGAEKMAETWFRELEKHLKRPSVSFSPELVVYKKAGDARLKLHIFQPEEPHREDRPRPCILFFFGGGWKYGTPLQFYREAAHYAGKGMVAISADYRIGSANGSTVFESVADARSAIRWVREHAQEYHIDPGRIAVAGASAGGHLAAATGTLAGFDEEGERRDISAVPDLNILYYPVLDNGPDGYGSAEVKTRFKEISPMHNVGPQTPSTLILLGTEDPYLSETQARKYKARLEQFGTPCKLMMYPGSGHPVFHYRKGPSSRYYEMLRDTDRFLEEQGYLSP</sequence>
<organism evidence="6 7">
    <name type="scientific">Sinomicrobium weinanense</name>
    <dbReference type="NCBI Taxonomy" id="2842200"/>
    <lineage>
        <taxon>Bacteria</taxon>
        <taxon>Pseudomonadati</taxon>
        <taxon>Bacteroidota</taxon>
        <taxon>Flavobacteriia</taxon>
        <taxon>Flavobacteriales</taxon>
        <taxon>Flavobacteriaceae</taxon>
        <taxon>Sinomicrobium</taxon>
    </lineage>
</organism>
<dbReference type="Gene3D" id="3.40.50.1820">
    <property type="entry name" value="alpha/beta hydrolase"/>
    <property type="match status" value="1"/>
</dbReference>
<dbReference type="RefSeq" id="WP_187966291.1">
    <property type="nucleotide sequence ID" value="NZ_JACVDC010000048.1"/>
</dbReference>
<evidence type="ECO:0000256" key="2">
    <source>
        <dbReference type="ARBA" id="ARBA00022801"/>
    </source>
</evidence>
<keyword evidence="3" id="KW-0732">Signal</keyword>
<dbReference type="Proteomes" id="UP000653730">
    <property type="component" value="Unassembled WGS sequence"/>
</dbReference>
<feature type="signal peptide" evidence="3">
    <location>
        <begin position="1"/>
        <end position="22"/>
    </location>
</feature>
<reference evidence="6 7" key="1">
    <citation type="submission" date="2020-09" db="EMBL/GenBank/DDBJ databases">
        <title>Sinomicrobium weinanense sp. nov., a halophilic bacteria isolated from saline-alkali soil.</title>
        <authorList>
            <person name="Wu P."/>
            <person name="Ren H."/>
            <person name="Mei Y."/>
            <person name="Liang Y."/>
            <person name="Chen Z."/>
        </authorList>
    </citation>
    <scope>NUCLEOTIDE SEQUENCE [LARGE SCALE GENOMIC DNA]</scope>
    <source>
        <strain evidence="6 7">FJxs</strain>
    </source>
</reference>
<comment type="caution">
    <text evidence="6">The sequence shown here is derived from an EMBL/GenBank/DDBJ whole genome shotgun (WGS) entry which is preliminary data.</text>
</comment>
<comment type="similarity">
    <text evidence="1">Belongs to the 'GDXG' lipolytic enzyme family.</text>
</comment>
<dbReference type="InterPro" id="IPR029058">
    <property type="entry name" value="AB_hydrolase_fold"/>
</dbReference>
<protein>
    <submittedName>
        <fullName evidence="6">Alpha/beta hydrolase fold domain-containing protein</fullName>
    </submittedName>
</protein>
<dbReference type="AlphaFoldDB" id="A0A926Q335"/>
<evidence type="ECO:0000313" key="7">
    <source>
        <dbReference type="Proteomes" id="UP000653730"/>
    </source>
</evidence>
<gene>
    <name evidence="6" type="ORF">IBL28_14340</name>
</gene>
<dbReference type="SUPFAM" id="SSF53474">
    <property type="entry name" value="alpha/beta-Hydrolases"/>
    <property type="match status" value="1"/>
</dbReference>
<dbReference type="Pfam" id="PF20434">
    <property type="entry name" value="BD-FAE"/>
    <property type="match status" value="1"/>
</dbReference>
<dbReference type="GO" id="GO:0004806">
    <property type="term" value="F:triacylglycerol lipase activity"/>
    <property type="evidence" value="ECO:0007669"/>
    <property type="project" value="TreeGrafter"/>
</dbReference>
<evidence type="ECO:0000259" key="4">
    <source>
        <dbReference type="Pfam" id="PF13472"/>
    </source>
</evidence>
<dbReference type="InterPro" id="IPR013830">
    <property type="entry name" value="SGNH_hydro"/>
</dbReference>
<feature type="domain" description="BD-FAE-like" evidence="5">
    <location>
        <begin position="263"/>
        <end position="370"/>
    </location>
</feature>
<dbReference type="InterPro" id="IPR049492">
    <property type="entry name" value="BD-FAE-like_dom"/>
</dbReference>
<dbReference type="PANTHER" id="PTHR48081">
    <property type="entry name" value="AB HYDROLASE SUPERFAMILY PROTEIN C4A8.06C"/>
    <property type="match status" value="1"/>
</dbReference>
<keyword evidence="2 6" id="KW-0378">Hydrolase</keyword>
<dbReference type="InterPro" id="IPR036514">
    <property type="entry name" value="SGNH_hydro_sf"/>
</dbReference>